<evidence type="ECO:0000313" key="2">
    <source>
        <dbReference type="Proteomes" id="UP001432062"/>
    </source>
</evidence>
<dbReference type="Proteomes" id="UP001432062">
    <property type="component" value="Chromosome"/>
</dbReference>
<reference evidence="1" key="1">
    <citation type="submission" date="2022-10" db="EMBL/GenBank/DDBJ databases">
        <title>The complete genomes of actinobacterial strains from the NBC collection.</title>
        <authorList>
            <person name="Joergensen T.S."/>
            <person name="Alvarez Arevalo M."/>
            <person name="Sterndorff E.B."/>
            <person name="Faurdal D."/>
            <person name="Vuksanovic O."/>
            <person name="Mourched A.-S."/>
            <person name="Charusanti P."/>
            <person name="Shaw S."/>
            <person name="Blin K."/>
            <person name="Weber T."/>
        </authorList>
    </citation>
    <scope>NUCLEOTIDE SEQUENCE</scope>
    <source>
        <strain evidence="1">NBC_01482</strain>
    </source>
</reference>
<keyword evidence="2" id="KW-1185">Reference proteome</keyword>
<dbReference type="InterPro" id="IPR012341">
    <property type="entry name" value="6hp_glycosidase-like_sf"/>
</dbReference>
<organism evidence="1 2">
    <name type="scientific">Nocardia vinacea</name>
    <dbReference type="NCBI Taxonomy" id="96468"/>
    <lineage>
        <taxon>Bacteria</taxon>
        <taxon>Bacillati</taxon>
        <taxon>Actinomycetota</taxon>
        <taxon>Actinomycetes</taxon>
        <taxon>Mycobacteriales</taxon>
        <taxon>Nocardiaceae</taxon>
        <taxon>Nocardia</taxon>
    </lineage>
</organism>
<dbReference type="InterPro" id="IPR008928">
    <property type="entry name" value="6-hairpin_glycosidase_sf"/>
</dbReference>
<gene>
    <name evidence="1" type="ORF">OG563_38110</name>
</gene>
<evidence type="ECO:0008006" key="3">
    <source>
        <dbReference type="Google" id="ProtNLM"/>
    </source>
</evidence>
<accession>A0ABZ1YPE6</accession>
<sequence>MSEWSEAAMNSVLGYAGKTHAVVGERFPLYAERSGEWVTTSRGSWAGGFWAGLLWLRALHSGSAEDLSAAAQMTARLAEWVGADTATRGLIFWYGTALAGNTIDDDAELGTKAAQACLDDFDHELGVLPWGSAFGGPRLLARVDGVAGTVPLLAAASGIAMARAHLDTHLTRWRAEPVCTPAWVWTDGGWVAYRQPRPGWSRGRAWLLLALADACRHIDAGYLATAEELIDPTAPLIPAAELAPDAPLDTSAAAIEAVALLKLAAVHHVPEQAQSLEDRAIEILEQLVTRHLSASGALLDGCYDLDRELATAHELIWGDYFFALALAIHTGLVAPFDT</sequence>
<name>A0ABZ1YPE6_9NOCA</name>
<dbReference type="SUPFAM" id="SSF48208">
    <property type="entry name" value="Six-hairpin glycosidases"/>
    <property type="match status" value="1"/>
</dbReference>
<dbReference type="Gene3D" id="1.50.10.10">
    <property type="match status" value="2"/>
</dbReference>
<evidence type="ECO:0000313" key="1">
    <source>
        <dbReference type="EMBL" id="WUV44898.1"/>
    </source>
</evidence>
<proteinExistence type="predicted"/>
<protein>
    <recommendedName>
        <fullName evidence="3">Sugar ABC transporter permease</fullName>
    </recommendedName>
</protein>
<dbReference type="EMBL" id="CP109441">
    <property type="protein sequence ID" value="WUV44898.1"/>
    <property type="molecule type" value="Genomic_DNA"/>
</dbReference>
<dbReference type="RefSeq" id="WP_329408109.1">
    <property type="nucleotide sequence ID" value="NZ_CP109441.1"/>
</dbReference>